<feature type="transmembrane region" description="Helical" evidence="9">
    <location>
        <begin position="226"/>
        <end position="248"/>
    </location>
</feature>
<dbReference type="InterPro" id="IPR036890">
    <property type="entry name" value="HATPase_C_sf"/>
</dbReference>
<dbReference type="EC" id="2.7.13.3" evidence="2"/>
<reference evidence="11" key="1">
    <citation type="submission" date="2022-07" db="EMBL/GenBank/DDBJ databases">
        <title>Draft genome of Pseudomonas carnis strain LP isolated from cheese.</title>
        <authorList>
            <person name="Wolfe B.E."/>
        </authorList>
    </citation>
    <scope>NUCLEOTIDE SEQUENCE</scope>
    <source>
        <strain evidence="11">LP</strain>
    </source>
</reference>
<dbReference type="InterPro" id="IPR004358">
    <property type="entry name" value="Sig_transdc_His_kin-like_C"/>
</dbReference>
<comment type="caution">
    <text evidence="11">The sequence shown here is derived from an EMBL/GenBank/DDBJ whole genome shotgun (WGS) entry which is preliminary data.</text>
</comment>
<keyword evidence="9" id="KW-0812">Transmembrane</keyword>
<evidence type="ECO:0000256" key="1">
    <source>
        <dbReference type="ARBA" id="ARBA00000085"/>
    </source>
</evidence>
<dbReference type="SUPFAM" id="SSF55874">
    <property type="entry name" value="ATPase domain of HSP90 chaperone/DNA topoisomerase II/histidine kinase"/>
    <property type="match status" value="1"/>
</dbReference>
<keyword evidence="8" id="KW-0902">Two-component regulatory system</keyword>
<proteinExistence type="predicted"/>
<name>A0ABT5RE58_9PSED</name>
<dbReference type="PANTHER" id="PTHR43065:SF10">
    <property type="entry name" value="PEROXIDE STRESS-ACTIVATED HISTIDINE KINASE MAK3"/>
    <property type="match status" value="1"/>
</dbReference>
<feature type="transmembrane region" description="Helical" evidence="9">
    <location>
        <begin position="28"/>
        <end position="53"/>
    </location>
</feature>
<dbReference type="InterPro" id="IPR005467">
    <property type="entry name" value="His_kinase_dom"/>
</dbReference>
<evidence type="ECO:0000256" key="4">
    <source>
        <dbReference type="ARBA" id="ARBA00022679"/>
    </source>
</evidence>
<keyword evidence="9" id="KW-0472">Membrane</keyword>
<dbReference type="Pfam" id="PF00512">
    <property type="entry name" value="HisKA"/>
    <property type="match status" value="1"/>
</dbReference>
<keyword evidence="12" id="KW-1185">Reference proteome</keyword>
<evidence type="ECO:0000259" key="10">
    <source>
        <dbReference type="PROSITE" id="PS50109"/>
    </source>
</evidence>
<dbReference type="Pfam" id="PF02518">
    <property type="entry name" value="HATPase_c"/>
    <property type="match status" value="1"/>
</dbReference>
<evidence type="ECO:0000256" key="5">
    <source>
        <dbReference type="ARBA" id="ARBA00022741"/>
    </source>
</evidence>
<keyword evidence="7 11" id="KW-0067">ATP-binding</keyword>
<dbReference type="Proteomes" id="UP001150614">
    <property type="component" value="Unassembled WGS sequence"/>
</dbReference>
<dbReference type="SUPFAM" id="SSF47384">
    <property type="entry name" value="Homodimeric domain of signal transducing histidine kinase"/>
    <property type="match status" value="1"/>
</dbReference>
<protein>
    <recommendedName>
        <fullName evidence="2">histidine kinase</fullName>
        <ecNumber evidence="2">2.7.13.3</ecNumber>
    </recommendedName>
</protein>
<evidence type="ECO:0000256" key="2">
    <source>
        <dbReference type="ARBA" id="ARBA00012438"/>
    </source>
</evidence>
<evidence type="ECO:0000256" key="7">
    <source>
        <dbReference type="ARBA" id="ARBA00022840"/>
    </source>
</evidence>
<keyword evidence="3" id="KW-0597">Phosphoprotein</keyword>
<dbReference type="PRINTS" id="PR00344">
    <property type="entry name" value="BCTRLSENSOR"/>
</dbReference>
<dbReference type="InterPro" id="IPR003661">
    <property type="entry name" value="HisK_dim/P_dom"/>
</dbReference>
<accession>A0ABT5RE58</accession>
<evidence type="ECO:0000256" key="3">
    <source>
        <dbReference type="ARBA" id="ARBA00022553"/>
    </source>
</evidence>
<keyword evidence="6" id="KW-0418">Kinase</keyword>
<dbReference type="Gene3D" id="3.30.565.10">
    <property type="entry name" value="Histidine kinase-like ATPase, C-terminal domain"/>
    <property type="match status" value="1"/>
</dbReference>
<evidence type="ECO:0000256" key="8">
    <source>
        <dbReference type="ARBA" id="ARBA00023012"/>
    </source>
</evidence>
<evidence type="ECO:0000256" key="9">
    <source>
        <dbReference type="SAM" id="Phobius"/>
    </source>
</evidence>
<dbReference type="PANTHER" id="PTHR43065">
    <property type="entry name" value="SENSOR HISTIDINE KINASE"/>
    <property type="match status" value="1"/>
</dbReference>
<gene>
    <name evidence="11" type="ORF">NMG11_10555</name>
</gene>
<keyword evidence="9" id="KW-1133">Transmembrane helix</keyword>
<dbReference type="SMART" id="SM00387">
    <property type="entry name" value="HATPase_c"/>
    <property type="match status" value="1"/>
</dbReference>
<dbReference type="InterPro" id="IPR003594">
    <property type="entry name" value="HATPase_dom"/>
</dbReference>
<dbReference type="CDD" id="cd00082">
    <property type="entry name" value="HisKA"/>
    <property type="match status" value="1"/>
</dbReference>
<dbReference type="Gene3D" id="1.10.287.130">
    <property type="match status" value="1"/>
</dbReference>
<dbReference type="InterPro" id="IPR036097">
    <property type="entry name" value="HisK_dim/P_sf"/>
</dbReference>
<feature type="domain" description="Histidine kinase" evidence="10">
    <location>
        <begin position="277"/>
        <end position="483"/>
    </location>
</feature>
<evidence type="ECO:0000313" key="11">
    <source>
        <dbReference type="EMBL" id="MDD1944257.1"/>
    </source>
</evidence>
<evidence type="ECO:0000313" key="12">
    <source>
        <dbReference type="Proteomes" id="UP001150614"/>
    </source>
</evidence>
<organism evidence="11 12">
    <name type="scientific">Pseudomonas carnis</name>
    <dbReference type="NCBI Taxonomy" id="2487355"/>
    <lineage>
        <taxon>Bacteria</taxon>
        <taxon>Pseudomonadati</taxon>
        <taxon>Pseudomonadota</taxon>
        <taxon>Gammaproteobacteria</taxon>
        <taxon>Pseudomonadales</taxon>
        <taxon>Pseudomonadaceae</taxon>
        <taxon>Pseudomonas</taxon>
    </lineage>
</organism>
<keyword evidence="4" id="KW-0808">Transferase</keyword>
<dbReference type="RefSeq" id="WP_274126851.1">
    <property type="nucleotide sequence ID" value="NZ_JANCLL010000010.1"/>
</dbReference>
<dbReference type="SMART" id="SM00388">
    <property type="entry name" value="HisKA"/>
    <property type="match status" value="1"/>
</dbReference>
<dbReference type="EMBL" id="JANCLL010000010">
    <property type="protein sequence ID" value="MDD1944257.1"/>
    <property type="molecule type" value="Genomic_DNA"/>
</dbReference>
<comment type="catalytic activity">
    <reaction evidence="1">
        <text>ATP + protein L-histidine = ADP + protein N-phospho-L-histidine.</text>
        <dbReference type="EC" id="2.7.13.3"/>
    </reaction>
</comment>
<dbReference type="PROSITE" id="PS50109">
    <property type="entry name" value="HIS_KIN"/>
    <property type="match status" value="1"/>
</dbReference>
<sequence>MNLALGLGRFFSGKDVTANTVQFDLLRWFSLVSILIITVVALGLGFIATRFVVNESIQRDAVLTAQFIQALASTEVARHNLPNAQMGELLDPREDASFPLEEQANRQNARKEFLEHINHIARQPDSLLISIYAPDDVVIWSSNPDLVGQTFSDDDELEESFSTKERVFATYHELQGDREEQQFIRAPTGLFIENYIPMLNSEGKAVALVEIYKEPSDLITRTQRGYILMWLATSFGGALIYLTLYLIVRRAASLLVSQQKQIIENETFVALGEMSAAIAHSLRNPLATIRSSAELAQAIAHPPVQKSITDIIGQVDRMSKWVRELLLASSPTTGVVENVDPSEAILETLNTFELQIRNADVQVEFTATAAPRVVSQRVLLSQVLNSLFSNALEAMPNGGRLHIDLESDMRSGKLHITLHDTGKGMTPRQKQRLFQPFSTNKQGGLGVGLVMVKRIMERFGGKVSVTSREDEGTQVRLSFRIAKSD</sequence>
<evidence type="ECO:0000256" key="6">
    <source>
        <dbReference type="ARBA" id="ARBA00022777"/>
    </source>
</evidence>
<keyword evidence="5" id="KW-0547">Nucleotide-binding</keyword>
<dbReference type="GO" id="GO:0005524">
    <property type="term" value="F:ATP binding"/>
    <property type="evidence" value="ECO:0007669"/>
    <property type="project" value="UniProtKB-KW"/>
</dbReference>